<evidence type="ECO:0000256" key="5">
    <source>
        <dbReference type="SAM" id="MobiDB-lite"/>
    </source>
</evidence>
<evidence type="ECO:0000256" key="4">
    <source>
        <dbReference type="PROSITE-ProRule" id="PRU00708"/>
    </source>
</evidence>
<dbReference type="Proteomes" id="UP000734854">
    <property type="component" value="Unassembled WGS sequence"/>
</dbReference>
<keyword evidence="1" id="KW-0677">Repeat</keyword>
<dbReference type="PROSITE" id="PS51375">
    <property type="entry name" value="PPR"/>
    <property type="match status" value="1"/>
</dbReference>
<evidence type="ECO:0000313" key="7">
    <source>
        <dbReference type="EMBL" id="KAG6488421.1"/>
    </source>
</evidence>
<proteinExistence type="predicted"/>
<evidence type="ECO:0000259" key="6">
    <source>
        <dbReference type="PROSITE" id="PS50102"/>
    </source>
</evidence>
<keyword evidence="8" id="KW-1185">Reference proteome</keyword>
<dbReference type="PANTHER" id="PTHR48025:SF1">
    <property type="entry name" value="RRM DOMAIN-CONTAINING PROTEIN"/>
    <property type="match status" value="1"/>
</dbReference>
<feature type="compositionally biased region" description="Pro residues" evidence="5">
    <location>
        <begin position="91"/>
        <end position="103"/>
    </location>
</feature>
<dbReference type="InterPro" id="IPR002885">
    <property type="entry name" value="PPR_rpt"/>
</dbReference>
<dbReference type="Gene3D" id="3.30.70.330">
    <property type="match status" value="1"/>
</dbReference>
<dbReference type="AlphaFoldDB" id="A0A8J5FNB9"/>
<dbReference type="GO" id="GO:0003729">
    <property type="term" value="F:mRNA binding"/>
    <property type="evidence" value="ECO:0007669"/>
    <property type="project" value="TreeGrafter"/>
</dbReference>
<comment type="caution">
    <text evidence="7">The sequence shown here is derived from an EMBL/GenBank/DDBJ whole genome shotgun (WGS) entry which is preliminary data.</text>
</comment>
<dbReference type="Gene3D" id="1.25.40.10">
    <property type="entry name" value="Tetratricopeptide repeat domain"/>
    <property type="match status" value="1"/>
</dbReference>
<dbReference type="InterPro" id="IPR011990">
    <property type="entry name" value="TPR-like_helical_dom_sf"/>
</dbReference>
<dbReference type="InterPro" id="IPR035979">
    <property type="entry name" value="RBD_domain_sf"/>
</dbReference>
<evidence type="ECO:0000256" key="3">
    <source>
        <dbReference type="PROSITE-ProRule" id="PRU00176"/>
    </source>
</evidence>
<sequence length="438" mass="48167">MDLLFVPASFSPTTLVVKPSVLLSPRASHKPPPEAAAGAAAPLSSATIRRPLNPPFRQTSPVEPDTAPSTALKPSTTNPLAPKLWLSSKLSPPPPPPPLPPAETLPLDSDVEDPPSPAVNPDSMADAAKYRVKGKIFVGNLPRWVKKNAIVEFFRQFGPVEKCELITAHDDPERNMGYCFLLYGGPTAEDSAVRAVEFDGVEFHGRVLTVRLDDGSQQRARKEEKMNWVAGSDRREYKSKLHAERGNARNIFVKVLDTKLEDWQAVVSACDKIPKIINNKKQRALGVLSLDMNLALKTLLPLFAIDGLVHAYAVARDMHGALSCVDEMKTEGVELTLSADIYFKEAKQKFSSLNGGVIYSNIIYAHCQSDNMSQAEVLVREMEEQGMDVSINKYHTMIDGYTNIRDEKKCLIVFDRLKFACAAPLASPNSSCVPFDNN</sequence>
<feature type="compositionally biased region" description="Low complexity" evidence="5">
    <location>
        <begin position="79"/>
        <end position="90"/>
    </location>
</feature>
<dbReference type="NCBIfam" id="TIGR00756">
    <property type="entry name" value="PPR"/>
    <property type="match status" value="2"/>
</dbReference>
<protein>
    <recommendedName>
        <fullName evidence="6">RRM domain-containing protein</fullName>
    </recommendedName>
</protein>
<feature type="repeat" description="PPR" evidence="4">
    <location>
        <begin position="355"/>
        <end position="389"/>
    </location>
</feature>
<evidence type="ECO:0000313" key="8">
    <source>
        <dbReference type="Proteomes" id="UP000734854"/>
    </source>
</evidence>
<organism evidence="7 8">
    <name type="scientific">Zingiber officinale</name>
    <name type="common">Ginger</name>
    <name type="synonym">Amomum zingiber</name>
    <dbReference type="NCBI Taxonomy" id="94328"/>
    <lineage>
        <taxon>Eukaryota</taxon>
        <taxon>Viridiplantae</taxon>
        <taxon>Streptophyta</taxon>
        <taxon>Embryophyta</taxon>
        <taxon>Tracheophyta</taxon>
        <taxon>Spermatophyta</taxon>
        <taxon>Magnoliopsida</taxon>
        <taxon>Liliopsida</taxon>
        <taxon>Zingiberales</taxon>
        <taxon>Zingiberaceae</taxon>
        <taxon>Zingiber</taxon>
    </lineage>
</organism>
<dbReference type="PANTHER" id="PTHR48025">
    <property type="entry name" value="OS02G0815200 PROTEIN"/>
    <property type="match status" value="1"/>
</dbReference>
<keyword evidence="2 3" id="KW-0694">RNA-binding</keyword>
<feature type="region of interest" description="Disordered" evidence="5">
    <location>
        <begin position="25"/>
        <end position="120"/>
    </location>
</feature>
<dbReference type="SUPFAM" id="SSF54928">
    <property type="entry name" value="RNA-binding domain, RBD"/>
    <property type="match status" value="1"/>
</dbReference>
<dbReference type="InterPro" id="IPR050502">
    <property type="entry name" value="Euk_RNA-bind_prot"/>
</dbReference>
<reference evidence="7 8" key="1">
    <citation type="submission" date="2020-08" db="EMBL/GenBank/DDBJ databases">
        <title>Plant Genome Project.</title>
        <authorList>
            <person name="Zhang R.-G."/>
        </authorList>
    </citation>
    <scope>NUCLEOTIDE SEQUENCE [LARGE SCALE GENOMIC DNA]</scope>
    <source>
        <tissue evidence="7">Rhizome</tissue>
    </source>
</reference>
<dbReference type="EMBL" id="JACMSC010000014">
    <property type="protein sequence ID" value="KAG6488421.1"/>
    <property type="molecule type" value="Genomic_DNA"/>
</dbReference>
<gene>
    <name evidence="7" type="ORF">ZIOFF_049664</name>
</gene>
<feature type="compositionally biased region" description="Polar residues" evidence="5">
    <location>
        <begin position="56"/>
        <end position="78"/>
    </location>
</feature>
<evidence type="ECO:0000256" key="2">
    <source>
        <dbReference type="ARBA" id="ARBA00022884"/>
    </source>
</evidence>
<dbReference type="SMART" id="SM00360">
    <property type="entry name" value="RRM"/>
    <property type="match status" value="1"/>
</dbReference>
<evidence type="ECO:0000256" key="1">
    <source>
        <dbReference type="ARBA" id="ARBA00022737"/>
    </source>
</evidence>
<dbReference type="Pfam" id="PF13812">
    <property type="entry name" value="PPR_3"/>
    <property type="match status" value="1"/>
</dbReference>
<dbReference type="CDD" id="cd00590">
    <property type="entry name" value="RRM_SF"/>
    <property type="match status" value="1"/>
</dbReference>
<dbReference type="InterPro" id="IPR000504">
    <property type="entry name" value="RRM_dom"/>
</dbReference>
<dbReference type="Pfam" id="PF00076">
    <property type="entry name" value="RRM_1"/>
    <property type="match status" value="1"/>
</dbReference>
<dbReference type="InterPro" id="IPR012677">
    <property type="entry name" value="Nucleotide-bd_a/b_plait_sf"/>
</dbReference>
<dbReference type="PROSITE" id="PS50102">
    <property type="entry name" value="RRM"/>
    <property type="match status" value="1"/>
</dbReference>
<feature type="domain" description="RRM" evidence="6">
    <location>
        <begin position="134"/>
        <end position="215"/>
    </location>
</feature>
<accession>A0A8J5FNB9</accession>
<dbReference type="Pfam" id="PF01535">
    <property type="entry name" value="PPR"/>
    <property type="match status" value="1"/>
</dbReference>
<name>A0A8J5FNB9_ZINOF</name>